<evidence type="ECO:0000313" key="4">
    <source>
        <dbReference type="Proteomes" id="UP001595906"/>
    </source>
</evidence>
<reference evidence="4" key="1">
    <citation type="journal article" date="2019" name="Int. J. Syst. Evol. Microbiol.">
        <title>The Global Catalogue of Microorganisms (GCM) 10K type strain sequencing project: providing services to taxonomists for standard genome sequencing and annotation.</title>
        <authorList>
            <consortium name="The Broad Institute Genomics Platform"/>
            <consortium name="The Broad Institute Genome Sequencing Center for Infectious Disease"/>
            <person name="Wu L."/>
            <person name="Ma J."/>
        </authorList>
    </citation>
    <scope>NUCLEOTIDE SEQUENCE [LARGE SCALE GENOMIC DNA]</scope>
    <source>
        <strain evidence="4">CECT 8010</strain>
    </source>
</reference>
<dbReference type="PANTHER" id="PTHR43861:SF3">
    <property type="entry name" value="PUTATIVE (AFU_ORTHOLOGUE AFUA_2G14390)-RELATED"/>
    <property type="match status" value="1"/>
</dbReference>
<dbReference type="EMBL" id="JBHSDC010000002">
    <property type="protein sequence ID" value="MFC4230399.1"/>
    <property type="molecule type" value="Genomic_DNA"/>
</dbReference>
<dbReference type="PANTHER" id="PTHR43861">
    <property type="entry name" value="TRANS-ACONITATE 2-METHYLTRANSFERASE-RELATED"/>
    <property type="match status" value="1"/>
</dbReference>
<dbReference type="InterPro" id="IPR041698">
    <property type="entry name" value="Methyltransf_25"/>
</dbReference>
<organism evidence="3 4">
    <name type="scientific">Parasediminibacterium paludis</name>
    <dbReference type="NCBI Taxonomy" id="908966"/>
    <lineage>
        <taxon>Bacteria</taxon>
        <taxon>Pseudomonadati</taxon>
        <taxon>Bacteroidota</taxon>
        <taxon>Chitinophagia</taxon>
        <taxon>Chitinophagales</taxon>
        <taxon>Chitinophagaceae</taxon>
        <taxon>Parasediminibacterium</taxon>
    </lineage>
</organism>
<feature type="domain" description="Methyltransferase" evidence="2">
    <location>
        <begin position="43"/>
        <end position="129"/>
    </location>
</feature>
<sequence length="199" mass="22138">MTTNIWNERYSKSEYIYGEMPNVFLAEQLSKLPAGNIIFPCEGEGRNAVYAATKGWHVKAFDSSEAGKAKAMQLCAKHRIVIDYTISDATQIDYPQNSADVVVFIFAHFPPAVRKQIHQKAITWLKPGGKVIMEAFNPQQLDYSSGGPKDLSMLYTSEMLSDDFKSVKIDTLQSLETNLDEGAFHQGKAAVIQLVATKL</sequence>
<dbReference type="Pfam" id="PF13649">
    <property type="entry name" value="Methyltransf_25"/>
    <property type="match status" value="1"/>
</dbReference>
<proteinExistence type="predicted"/>
<dbReference type="Proteomes" id="UP001595906">
    <property type="component" value="Unassembled WGS sequence"/>
</dbReference>
<dbReference type="EC" id="2.1.1.64" evidence="3"/>
<dbReference type="GO" id="GO:0032259">
    <property type="term" value="P:methylation"/>
    <property type="evidence" value="ECO:0007669"/>
    <property type="project" value="UniProtKB-KW"/>
</dbReference>
<evidence type="ECO:0000313" key="3">
    <source>
        <dbReference type="EMBL" id="MFC4230399.1"/>
    </source>
</evidence>
<evidence type="ECO:0000256" key="1">
    <source>
        <dbReference type="ARBA" id="ARBA00022679"/>
    </source>
</evidence>
<keyword evidence="3" id="KW-0489">Methyltransferase</keyword>
<dbReference type="Gene3D" id="3.40.50.150">
    <property type="entry name" value="Vaccinia Virus protein VP39"/>
    <property type="match status" value="1"/>
</dbReference>
<dbReference type="SUPFAM" id="SSF53335">
    <property type="entry name" value="S-adenosyl-L-methionine-dependent methyltransferases"/>
    <property type="match status" value="1"/>
</dbReference>
<dbReference type="GO" id="GO:0102208">
    <property type="term" value="F:2-polyprenyl-6-hydroxyphenol methylase activity"/>
    <property type="evidence" value="ECO:0007669"/>
    <property type="project" value="UniProtKB-EC"/>
</dbReference>
<dbReference type="GO" id="GO:0061542">
    <property type="term" value="F:3-demethylubiquinol 3-O-methyltransferase activity"/>
    <property type="evidence" value="ECO:0007669"/>
    <property type="project" value="UniProtKB-EC"/>
</dbReference>
<dbReference type="RefSeq" id="WP_379011535.1">
    <property type="nucleotide sequence ID" value="NZ_JBHSDC010000002.1"/>
</dbReference>
<protein>
    <submittedName>
        <fullName evidence="3">Class I SAM-dependent methyltransferase</fullName>
        <ecNumber evidence="3">2.1.1.222</ecNumber>
        <ecNumber evidence="3">2.1.1.64</ecNumber>
    </submittedName>
</protein>
<dbReference type="InterPro" id="IPR029063">
    <property type="entry name" value="SAM-dependent_MTases_sf"/>
</dbReference>
<evidence type="ECO:0000259" key="2">
    <source>
        <dbReference type="Pfam" id="PF13649"/>
    </source>
</evidence>
<dbReference type="EC" id="2.1.1.222" evidence="3"/>
<gene>
    <name evidence="3" type="ORF">ACFOW1_00750</name>
</gene>
<accession>A0ABV8PTM4</accession>
<name>A0ABV8PTM4_9BACT</name>
<keyword evidence="1 3" id="KW-0808">Transferase</keyword>
<comment type="caution">
    <text evidence="3">The sequence shown here is derived from an EMBL/GenBank/DDBJ whole genome shotgun (WGS) entry which is preliminary data.</text>
</comment>
<dbReference type="CDD" id="cd02440">
    <property type="entry name" value="AdoMet_MTases"/>
    <property type="match status" value="1"/>
</dbReference>
<keyword evidence="4" id="KW-1185">Reference proteome</keyword>